<dbReference type="SUPFAM" id="SSF53098">
    <property type="entry name" value="Ribonuclease H-like"/>
    <property type="match status" value="1"/>
</dbReference>
<dbReference type="PANTHER" id="PTHR35004:SF7">
    <property type="entry name" value="INTEGRASE PROTEIN"/>
    <property type="match status" value="1"/>
</dbReference>
<dbReference type="Proteomes" id="UP000886469">
    <property type="component" value="Unassembled WGS sequence"/>
</dbReference>
<name>A0ABX1T6M5_9PROT</name>
<proteinExistence type="predicted"/>
<accession>A0ABX1T6M5</accession>
<organism evidence="2 3">
    <name type="scientific">Candidatus Accumulibacter contiguus</name>
    <dbReference type="NCBI Taxonomy" id="2954381"/>
    <lineage>
        <taxon>Bacteria</taxon>
        <taxon>Pseudomonadati</taxon>
        <taxon>Pseudomonadota</taxon>
        <taxon>Betaproteobacteria</taxon>
        <taxon>Candidatus Accumulibacter</taxon>
    </lineage>
</organism>
<reference evidence="2" key="1">
    <citation type="submission" date="2019-03" db="EMBL/GenBank/DDBJ databases">
        <title>Metabolic reconstructions from genomes of highly enriched 'Candidatus Accumulibacter' and 'Candidatus Competibacter' bioreactor populations.</title>
        <authorList>
            <person name="Annavajhala M.K."/>
            <person name="Welles L."/>
            <person name="Abbas B."/>
            <person name="Sorokin D."/>
            <person name="Park H."/>
            <person name="Van Loosdrecht M."/>
            <person name="Chandran K."/>
        </authorList>
    </citation>
    <scope>NUCLEOTIDE SEQUENCE</scope>
    <source>
        <strain evidence="2">SBR_L</strain>
    </source>
</reference>
<dbReference type="InterPro" id="IPR012337">
    <property type="entry name" value="RNaseH-like_sf"/>
</dbReference>
<dbReference type="InterPro" id="IPR036397">
    <property type="entry name" value="RNaseH_sf"/>
</dbReference>
<feature type="domain" description="Integrase catalytic" evidence="1">
    <location>
        <begin position="151"/>
        <end position="346"/>
    </location>
</feature>
<dbReference type="RefSeq" id="WP_169070038.1">
    <property type="nucleotide sequence ID" value="NZ_SPMX01000018.1"/>
</dbReference>
<dbReference type="PROSITE" id="PS50994">
    <property type="entry name" value="INTEGRASE"/>
    <property type="match status" value="1"/>
</dbReference>
<dbReference type="PANTHER" id="PTHR35004">
    <property type="entry name" value="TRANSPOSASE RV3428C-RELATED"/>
    <property type="match status" value="1"/>
</dbReference>
<dbReference type="InterPro" id="IPR001584">
    <property type="entry name" value="Integrase_cat-core"/>
</dbReference>
<evidence type="ECO:0000313" key="3">
    <source>
        <dbReference type="Proteomes" id="UP000886469"/>
    </source>
</evidence>
<evidence type="ECO:0000313" key="2">
    <source>
        <dbReference type="EMBL" id="NMQ05273.1"/>
    </source>
</evidence>
<evidence type="ECO:0000259" key="1">
    <source>
        <dbReference type="PROSITE" id="PS50994"/>
    </source>
</evidence>
<protein>
    <submittedName>
        <fullName evidence="2">Transposase</fullName>
    </submittedName>
</protein>
<dbReference type="EMBL" id="SPMX01000018">
    <property type="protein sequence ID" value="NMQ05273.1"/>
    <property type="molecule type" value="Genomic_DNA"/>
</dbReference>
<gene>
    <name evidence="2" type="ORF">E4Q08_08315</name>
</gene>
<sequence>MIMPPSQVQLPMVLQLAAELPELPHGQGTPRVQSMAETLGISVQTLWRWMREAGHGGERKRRSDAGQLKSLTEDQVRQMAAIQIAGARETGKVLPTIAMARDIANANAQPDLVTGEVRRTSAHPSTIARAMRAMGCHPGQLMRQSPGQAMQSLHPNHVWQLDVSTCVLFYLSNGGMEICEEAAFNKNKPHNFERVSQLRVQRYLVVDHCVGAFHLQYLAGHESAQNLLDFLIPAFHPRHGRPFYGVPKILMVDPGSAQASQVFRSLARALDIEVKVHKAKNPRAKGAVESMHNHIEHQFEGRLHAQRVRDFEHLNELANLWSAAFQSRAVHTRTQLTRFDGWMKISQFPGALRVIEGGPEVTRALVMAEPVLRVVDTLLQIHFAVPGQDAQTYSVAGIPGAAVGEKVLVVSSPYTAPDIDVLTVNGEGQEVRHRRSPIPKTEFGFDRSAAVFGEQFKSQADTFIDRSRKTALRSAWGSDDPLEIAKTRKGKGGQRGIAFGGQIDPFADVRQVPVPTYLPLSGTAIDVGTPASESLMSATTACLRMQPLLGDDWRPEHYAWITQRFSDGISETQFRNLATQWQAAIAGAEAQEGERKAC</sequence>
<comment type="caution">
    <text evidence="2">The sequence shown here is derived from an EMBL/GenBank/DDBJ whole genome shotgun (WGS) entry which is preliminary data.</text>
</comment>
<dbReference type="Gene3D" id="3.30.420.10">
    <property type="entry name" value="Ribonuclease H-like superfamily/Ribonuclease H"/>
    <property type="match status" value="1"/>
</dbReference>
<keyword evidence="3" id="KW-1185">Reference proteome</keyword>